<comment type="caution">
    <text evidence="7">The sequence shown here is derived from an EMBL/GenBank/DDBJ whole genome shotgun (WGS) entry which is preliminary data.</text>
</comment>
<keyword evidence="8" id="KW-1185">Reference proteome</keyword>
<evidence type="ECO:0000256" key="1">
    <source>
        <dbReference type="ARBA" id="ARBA00022723"/>
    </source>
</evidence>
<dbReference type="Proteomes" id="UP000823388">
    <property type="component" value="Chromosome 9N"/>
</dbReference>
<organism evidence="7 8">
    <name type="scientific">Panicum virgatum</name>
    <name type="common">Blackwell switchgrass</name>
    <dbReference type="NCBI Taxonomy" id="38727"/>
    <lineage>
        <taxon>Eukaryota</taxon>
        <taxon>Viridiplantae</taxon>
        <taxon>Streptophyta</taxon>
        <taxon>Embryophyta</taxon>
        <taxon>Tracheophyta</taxon>
        <taxon>Spermatophyta</taxon>
        <taxon>Magnoliopsida</taxon>
        <taxon>Liliopsida</taxon>
        <taxon>Poales</taxon>
        <taxon>Poaceae</taxon>
        <taxon>PACMAD clade</taxon>
        <taxon>Panicoideae</taxon>
        <taxon>Panicodae</taxon>
        <taxon>Paniceae</taxon>
        <taxon>Panicinae</taxon>
        <taxon>Panicum</taxon>
        <taxon>Panicum sect. Hiantes</taxon>
    </lineage>
</organism>
<dbReference type="OrthoDB" id="683106at2759"/>
<evidence type="ECO:0000256" key="3">
    <source>
        <dbReference type="ARBA" id="ARBA00022833"/>
    </source>
</evidence>
<evidence type="ECO:0000259" key="6">
    <source>
        <dbReference type="PROSITE" id="PS51999"/>
    </source>
</evidence>
<evidence type="ECO:0000313" key="8">
    <source>
        <dbReference type="Proteomes" id="UP000823388"/>
    </source>
</evidence>
<keyword evidence="2 4" id="KW-0863">Zinc-finger</keyword>
<name>A0A8T0MPA4_PANVG</name>
<dbReference type="Pfam" id="PF06839">
    <property type="entry name" value="Zn_ribbon_GRF"/>
    <property type="match status" value="1"/>
</dbReference>
<keyword evidence="5" id="KW-1133">Transmembrane helix</keyword>
<feature type="domain" description="GRF-type" evidence="6">
    <location>
        <begin position="26"/>
        <end position="68"/>
    </location>
</feature>
<dbReference type="PANTHER" id="PTHR35163:SF12">
    <property type="entry name" value="OS05G0134500 PROTEIN"/>
    <property type="match status" value="1"/>
</dbReference>
<dbReference type="EMBL" id="CM029054">
    <property type="protein sequence ID" value="KAG2538968.1"/>
    <property type="molecule type" value="Genomic_DNA"/>
</dbReference>
<evidence type="ECO:0000256" key="2">
    <source>
        <dbReference type="ARBA" id="ARBA00022771"/>
    </source>
</evidence>
<evidence type="ECO:0000256" key="5">
    <source>
        <dbReference type="SAM" id="Phobius"/>
    </source>
</evidence>
<evidence type="ECO:0000256" key="4">
    <source>
        <dbReference type="PROSITE-ProRule" id="PRU01343"/>
    </source>
</evidence>
<sequence>MSASEVPEGIELSDWRGLDCKSSLRCRHGRPSRCLLCWDGANTGRRYLGCPLKNKSRMCRFVKWVDDEWPPKSQEVAATLWDVVAQFKKKADDAQTDLLGAIQLRNEVMEDKEALLEEEEDWAIEKAALVQEKARIRRELSMRTRFARASCSTLASRINSQELDKKVLVGVILCLLGLLVAMMLSVVLKNK</sequence>
<feature type="transmembrane region" description="Helical" evidence="5">
    <location>
        <begin position="167"/>
        <end position="188"/>
    </location>
</feature>
<evidence type="ECO:0000313" key="7">
    <source>
        <dbReference type="EMBL" id="KAG2538967.1"/>
    </source>
</evidence>
<keyword evidence="5" id="KW-0812">Transmembrane</keyword>
<gene>
    <name evidence="7" type="ORF">PVAP13_9NG375400</name>
</gene>
<dbReference type="PANTHER" id="PTHR35163">
    <property type="entry name" value="OS02G0467300 PROTEIN"/>
    <property type="match status" value="1"/>
</dbReference>
<dbReference type="PROSITE" id="PS51999">
    <property type="entry name" value="ZF_GRF"/>
    <property type="match status" value="1"/>
</dbReference>
<dbReference type="InterPro" id="IPR010666">
    <property type="entry name" value="Znf_GRF"/>
</dbReference>
<dbReference type="GO" id="GO:0008270">
    <property type="term" value="F:zinc ion binding"/>
    <property type="evidence" value="ECO:0007669"/>
    <property type="project" value="UniProtKB-KW"/>
</dbReference>
<dbReference type="AlphaFoldDB" id="A0A8T0MPA4"/>
<keyword evidence="3" id="KW-0862">Zinc</keyword>
<dbReference type="EMBL" id="CM029054">
    <property type="protein sequence ID" value="KAG2538967.1"/>
    <property type="molecule type" value="Genomic_DNA"/>
</dbReference>
<proteinExistence type="predicted"/>
<reference evidence="7" key="1">
    <citation type="submission" date="2020-05" db="EMBL/GenBank/DDBJ databases">
        <title>WGS assembly of Panicum virgatum.</title>
        <authorList>
            <person name="Lovell J.T."/>
            <person name="Jenkins J."/>
            <person name="Shu S."/>
            <person name="Juenger T.E."/>
            <person name="Schmutz J."/>
        </authorList>
    </citation>
    <scope>NUCLEOTIDE SEQUENCE</scope>
    <source>
        <strain evidence="7">AP13</strain>
    </source>
</reference>
<protein>
    <recommendedName>
        <fullName evidence="6">GRF-type domain-containing protein</fullName>
    </recommendedName>
</protein>
<accession>A0A8T0MPA4</accession>
<keyword evidence="1" id="KW-0479">Metal-binding</keyword>
<keyword evidence="5" id="KW-0472">Membrane</keyword>